<proteinExistence type="predicted"/>
<comment type="caution">
    <text evidence="2">The sequence shown here is derived from an EMBL/GenBank/DDBJ whole genome shotgun (WGS) entry which is preliminary data.</text>
</comment>
<organism evidence="2">
    <name type="scientific">Triticum aestivum</name>
    <name type="common">Wheat</name>
    <dbReference type="NCBI Taxonomy" id="4565"/>
    <lineage>
        <taxon>Eukaryota</taxon>
        <taxon>Viridiplantae</taxon>
        <taxon>Streptophyta</taxon>
        <taxon>Embryophyta</taxon>
        <taxon>Tracheophyta</taxon>
        <taxon>Spermatophyta</taxon>
        <taxon>Magnoliopsida</taxon>
        <taxon>Liliopsida</taxon>
        <taxon>Poales</taxon>
        <taxon>Poaceae</taxon>
        <taxon>BOP clade</taxon>
        <taxon>Pooideae</taxon>
        <taxon>Triticodae</taxon>
        <taxon>Triticeae</taxon>
        <taxon>Triticinae</taxon>
        <taxon>Triticum</taxon>
    </lineage>
</organism>
<dbReference type="AlphaFoldDB" id="A0A7G2IFZ9"/>
<name>A0A7G2IFZ9_WHEAT</name>
<protein>
    <submittedName>
        <fullName evidence="2">(bread wheat) hypothetical protein</fullName>
    </submittedName>
</protein>
<gene>
    <name evidence="2" type="ORF">TRAES_3BF085800100CFD_c1</name>
</gene>
<dbReference type="Pfam" id="PF03478">
    <property type="entry name" value="Beta-prop_KIB1-4"/>
    <property type="match status" value="1"/>
</dbReference>
<accession>A0A7G2IFZ9</accession>
<evidence type="ECO:0000313" key="2">
    <source>
        <dbReference type="EMBL" id="CDJ26422.1"/>
    </source>
</evidence>
<feature type="domain" description="KIB1-4 beta-propeller" evidence="1">
    <location>
        <begin position="17"/>
        <end position="115"/>
    </location>
</feature>
<evidence type="ECO:0000259" key="1">
    <source>
        <dbReference type="Pfam" id="PF03478"/>
    </source>
</evidence>
<dbReference type="PANTHER" id="PTHR34708">
    <property type="entry name" value="OS07G0440000 PROTEIN"/>
    <property type="match status" value="1"/>
</dbReference>
<reference evidence="2" key="1">
    <citation type="journal article" date="2014" name="Science">
        <title>Structural and functional partitioning of bread wheat chromosome 3B.</title>
        <authorList>
            <person name="Choulet F."/>
            <person name="Alberti A."/>
            <person name="Theil S."/>
            <person name="Glover N."/>
            <person name="Barbe V."/>
            <person name="Daron J."/>
            <person name="Pingault L."/>
            <person name="Sourdille P."/>
            <person name="Couloux A."/>
            <person name="Paux E."/>
            <person name="Leroy P."/>
            <person name="Mangenot S."/>
            <person name="Guilhot N."/>
            <person name="Le Gouis J."/>
            <person name="Balfourier F."/>
            <person name="Alaux M."/>
            <person name="Jamilloux V."/>
            <person name="Poulain J."/>
            <person name="Durand C."/>
            <person name="Bellec A."/>
            <person name="Gaspin C."/>
            <person name="Safar J."/>
            <person name="Dolezel J."/>
            <person name="Rogers J."/>
            <person name="Vandepoele K."/>
            <person name="Aury J.M."/>
            <person name="Mayer K."/>
            <person name="Berges H."/>
            <person name="Quesneville H."/>
            <person name="Wincker P."/>
            <person name="Feuillet C."/>
        </authorList>
    </citation>
    <scope>NUCLEOTIDE SEQUENCE [LARGE SCALE GENOMIC DNA]</scope>
</reference>
<dbReference type="InterPro" id="IPR005174">
    <property type="entry name" value="KIB1-4_b-propeller"/>
</dbReference>
<dbReference type="EMBL" id="CBUC010000130">
    <property type="protein sequence ID" value="CDJ26422.1"/>
    <property type="molecule type" value="Genomic_DNA"/>
</dbReference>
<sequence>MSTSPLETSSSTSSNMEMVCAKNLVFCDGHLYQIWRNATSTVTLQLQGGGRRRVAQDEIFALRYDPRCQPCWDVVANLVGYSVFVGMKNSVSLYAEGVSRLKGNCVHWIGGRGRDEGMVFDMRTRRSTPCLRPVDGVIPESPHGAVCCHGLNLSTNMFITMILREPPGLVCLNARHLFHHSGAPLLVLLRLCKACWFVGREEAHVTVCRINLVGRIEEIVKGGGVDGVSGGDRATLLDLHGRVVADLPGHEPTRSGSGRACKKLGQSCRAPSQLDIAGEP</sequence>
<dbReference type="PANTHER" id="PTHR34708:SF1">
    <property type="entry name" value="OS08G0126400 PROTEIN"/>
    <property type="match status" value="1"/>
</dbReference>